<dbReference type="EMBL" id="JAERWK010000016">
    <property type="protein sequence ID" value="MBM9468217.1"/>
    <property type="molecule type" value="Genomic_DNA"/>
</dbReference>
<gene>
    <name evidence="2" type="ORF">JL106_13105</name>
</gene>
<organism evidence="2 3">
    <name type="scientific">Nakamurella leprariae</name>
    <dbReference type="NCBI Taxonomy" id="2803911"/>
    <lineage>
        <taxon>Bacteria</taxon>
        <taxon>Bacillati</taxon>
        <taxon>Actinomycetota</taxon>
        <taxon>Actinomycetes</taxon>
        <taxon>Nakamurellales</taxon>
        <taxon>Nakamurellaceae</taxon>
        <taxon>Nakamurella</taxon>
    </lineage>
</organism>
<accession>A0A938YH12</accession>
<sequence>MTELRPDIGTPRAARLRRELRAWRGELADLALPRACPGCGGPEPWCAGCDRTLRGRPRTVRFSDTVLDAAAGVPLPVGYALTAYAGPARQAVLAAKERNRRDLAAPLGRALAEAVRHLLAVAVVPNGAAGDPAGDAAGDSGGLWLVPAPGRAVAARRRGGDPVTAMTRVTARRLAATGRPCGVARCLVTAAGAADSVGLGAADRLANLTGRVRVRAAGRPPPGETVVVIDDVLTTGATVLAAQRAMLAADRTITVWLTVTAASAALHPVR</sequence>
<dbReference type="InterPro" id="IPR051910">
    <property type="entry name" value="ComF/GntX_DNA_util-trans"/>
</dbReference>
<comment type="similarity">
    <text evidence="1">Belongs to the ComF/GntX family.</text>
</comment>
<comment type="caution">
    <text evidence="2">The sequence shown here is derived from an EMBL/GenBank/DDBJ whole genome shotgun (WGS) entry which is preliminary data.</text>
</comment>
<dbReference type="CDD" id="cd06223">
    <property type="entry name" value="PRTases_typeI"/>
    <property type="match status" value="1"/>
</dbReference>
<dbReference type="PANTHER" id="PTHR47505">
    <property type="entry name" value="DNA UTILIZATION PROTEIN YHGH"/>
    <property type="match status" value="1"/>
</dbReference>
<dbReference type="RefSeq" id="WP_205261157.1">
    <property type="nucleotide sequence ID" value="NZ_JAERWK010000016.1"/>
</dbReference>
<dbReference type="InterPro" id="IPR000836">
    <property type="entry name" value="PRTase_dom"/>
</dbReference>
<evidence type="ECO:0000256" key="1">
    <source>
        <dbReference type="ARBA" id="ARBA00008007"/>
    </source>
</evidence>
<evidence type="ECO:0000313" key="3">
    <source>
        <dbReference type="Proteomes" id="UP000663792"/>
    </source>
</evidence>
<proteinExistence type="inferred from homology"/>
<dbReference type="PANTHER" id="PTHR47505:SF1">
    <property type="entry name" value="DNA UTILIZATION PROTEIN YHGH"/>
    <property type="match status" value="1"/>
</dbReference>
<dbReference type="Proteomes" id="UP000663792">
    <property type="component" value="Unassembled WGS sequence"/>
</dbReference>
<dbReference type="Gene3D" id="3.40.50.2020">
    <property type="match status" value="1"/>
</dbReference>
<evidence type="ECO:0000313" key="2">
    <source>
        <dbReference type="EMBL" id="MBM9468217.1"/>
    </source>
</evidence>
<keyword evidence="3" id="KW-1185">Reference proteome</keyword>
<dbReference type="InterPro" id="IPR029057">
    <property type="entry name" value="PRTase-like"/>
</dbReference>
<dbReference type="AlphaFoldDB" id="A0A938YH12"/>
<reference evidence="2" key="1">
    <citation type="submission" date="2021-01" db="EMBL/GenBank/DDBJ databases">
        <title>YIM 132084 draft genome.</title>
        <authorList>
            <person name="An D."/>
        </authorList>
    </citation>
    <scope>NUCLEOTIDE SEQUENCE</scope>
    <source>
        <strain evidence="2">YIM 132084</strain>
    </source>
</reference>
<dbReference type="SUPFAM" id="SSF53271">
    <property type="entry name" value="PRTase-like"/>
    <property type="match status" value="1"/>
</dbReference>
<name>A0A938YH12_9ACTN</name>
<protein>
    <submittedName>
        <fullName evidence="2">ComF family protein</fullName>
    </submittedName>
</protein>